<dbReference type="GO" id="GO:0016020">
    <property type="term" value="C:membrane"/>
    <property type="evidence" value="ECO:0007669"/>
    <property type="project" value="UniProtKB-SubCell"/>
</dbReference>
<feature type="transmembrane region" description="Helical" evidence="7">
    <location>
        <begin position="269"/>
        <end position="291"/>
    </location>
</feature>
<evidence type="ECO:0000259" key="9">
    <source>
        <dbReference type="Pfam" id="PF01529"/>
    </source>
</evidence>
<gene>
    <name evidence="10" type="ORF">CYCCA115_LOCUS19254</name>
</gene>
<proteinExistence type="inferred from homology"/>
<feature type="transmembrane region" description="Helical" evidence="7">
    <location>
        <begin position="133"/>
        <end position="151"/>
    </location>
</feature>
<evidence type="ECO:0000256" key="7">
    <source>
        <dbReference type="RuleBase" id="RU079119"/>
    </source>
</evidence>
<evidence type="ECO:0000256" key="5">
    <source>
        <dbReference type="ARBA" id="ARBA00023136"/>
    </source>
</evidence>
<keyword evidence="11" id="KW-1185">Reference proteome</keyword>
<dbReference type="EC" id="2.3.1.225" evidence="7"/>
<comment type="similarity">
    <text evidence="7">Belongs to the DHHC palmitoyltransferase family.</text>
</comment>
<feature type="region of interest" description="Disordered" evidence="8">
    <location>
        <begin position="360"/>
        <end position="383"/>
    </location>
</feature>
<comment type="caution">
    <text evidence="10">The sequence shown here is derived from an EMBL/GenBank/DDBJ whole genome shotgun (WGS) entry which is preliminary data.</text>
</comment>
<evidence type="ECO:0000256" key="2">
    <source>
        <dbReference type="ARBA" id="ARBA00022679"/>
    </source>
</evidence>
<dbReference type="GO" id="GO:0019706">
    <property type="term" value="F:protein-cysteine S-palmitoyltransferase activity"/>
    <property type="evidence" value="ECO:0007669"/>
    <property type="project" value="UniProtKB-EC"/>
</dbReference>
<evidence type="ECO:0000256" key="4">
    <source>
        <dbReference type="ARBA" id="ARBA00022989"/>
    </source>
</evidence>
<dbReference type="InterPro" id="IPR039859">
    <property type="entry name" value="PFA4/ZDH16/20/ERF2-like"/>
</dbReference>
<dbReference type="InterPro" id="IPR001594">
    <property type="entry name" value="Palmitoyltrfase_DHHC"/>
</dbReference>
<keyword evidence="2 7" id="KW-0808">Transferase</keyword>
<evidence type="ECO:0000313" key="10">
    <source>
        <dbReference type="EMBL" id="CAJ1961553.1"/>
    </source>
</evidence>
<feature type="transmembrane region" description="Helical" evidence="7">
    <location>
        <begin position="225"/>
        <end position="249"/>
    </location>
</feature>
<organism evidence="10 11">
    <name type="scientific">Cylindrotheca closterium</name>
    <dbReference type="NCBI Taxonomy" id="2856"/>
    <lineage>
        <taxon>Eukaryota</taxon>
        <taxon>Sar</taxon>
        <taxon>Stramenopiles</taxon>
        <taxon>Ochrophyta</taxon>
        <taxon>Bacillariophyta</taxon>
        <taxon>Bacillariophyceae</taxon>
        <taxon>Bacillariophycidae</taxon>
        <taxon>Bacillariales</taxon>
        <taxon>Bacillariaceae</taxon>
        <taxon>Cylindrotheca</taxon>
    </lineage>
</organism>
<dbReference type="Pfam" id="PF01529">
    <property type="entry name" value="DHHC"/>
    <property type="match status" value="1"/>
</dbReference>
<comment type="subcellular location">
    <subcellularLocation>
        <location evidence="1">Membrane</location>
        <topology evidence="1">Multi-pass membrane protein</topology>
    </subcellularLocation>
</comment>
<evidence type="ECO:0000256" key="3">
    <source>
        <dbReference type="ARBA" id="ARBA00022692"/>
    </source>
</evidence>
<keyword evidence="6 7" id="KW-0012">Acyltransferase</keyword>
<keyword evidence="5 7" id="KW-0472">Membrane</keyword>
<evidence type="ECO:0000256" key="6">
    <source>
        <dbReference type="ARBA" id="ARBA00023315"/>
    </source>
</evidence>
<dbReference type="EMBL" id="CAKOGP040002091">
    <property type="protein sequence ID" value="CAJ1961553.1"/>
    <property type="molecule type" value="Genomic_DNA"/>
</dbReference>
<evidence type="ECO:0000256" key="1">
    <source>
        <dbReference type="ARBA" id="ARBA00004141"/>
    </source>
</evidence>
<reference evidence="10" key="1">
    <citation type="submission" date="2023-08" db="EMBL/GenBank/DDBJ databases">
        <authorList>
            <person name="Audoor S."/>
            <person name="Bilcke G."/>
        </authorList>
    </citation>
    <scope>NUCLEOTIDE SEQUENCE</scope>
</reference>
<keyword evidence="4 7" id="KW-1133">Transmembrane helix</keyword>
<comment type="domain">
    <text evidence="7">The DHHC domain is required for palmitoyltransferase activity.</text>
</comment>
<name>A0AAD2G3J5_9STRA</name>
<evidence type="ECO:0000313" key="11">
    <source>
        <dbReference type="Proteomes" id="UP001295423"/>
    </source>
</evidence>
<accession>A0AAD2G3J5</accession>
<dbReference type="PROSITE" id="PS50216">
    <property type="entry name" value="DHHC"/>
    <property type="match status" value="1"/>
</dbReference>
<feature type="transmembrane region" description="Helical" evidence="7">
    <location>
        <begin position="108"/>
        <end position="127"/>
    </location>
</feature>
<sequence>MHALIHLSTISSQNAPVHLESYGNGGYGPATGGAMMMDDEYKKSLGGQPSVYFSGMPDCCSNRRVLQDEGPGAKYYRDNFNDMSWSCSLGTGDEHGIWMNRSDPAGTIMAMMVWVLMAYSMVTITLLAQTGGIPVYLSYSYSILCCMALACHAKTSITDPGSVPPSAVPTEAQRRADKLAMCSQCQTFKPPLSHHCRICNRCISKMDHHCPWMNNCVGAGNMKHFFLFLIYTWSCSVYSLTLLGFNYFFCAAEDCVFNVVLIQLVRIMTMLSIGAFLFTSSMVMNVVYGLMTGIGTIDRLKKKATNTMSDALEEPVPLTSVFGIGPLYTWLFPTDPVFDDYDEIMGYSTPQRLLREQILKDPKSGGSGNMNGNGVPNMIQQQV</sequence>
<protein>
    <recommendedName>
        <fullName evidence="7">Palmitoyltransferase</fullName>
        <ecNumber evidence="7">2.3.1.225</ecNumber>
    </recommendedName>
</protein>
<dbReference type="PANTHER" id="PTHR12246">
    <property type="entry name" value="PALMITOYLTRANSFERASE ZDHHC16"/>
    <property type="match status" value="1"/>
</dbReference>
<feature type="domain" description="Palmitoyltransferase DHHC" evidence="9">
    <location>
        <begin position="178"/>
        <end position="302"/>
    </location>
</feature>
<dbReference type="Proteomes" id="UP001295423">
    <property type="component" value="Unassembled WGS sequence"/>
</dbReference>
<dbReference type="AlphaFoldDB" id="A0AAD2G3J5"/>
<evidence type="ECO:0000256" key="8">
    <source>
        <dbReference type="SAM" id="MobiDB-lite"/>
    </source>
</evidence>
<keyword evidence="3 7" id="KW-0812">Transmembrane</keyword>
<comment type="catalytic activity">
    <reaction evidence="7">
        <text>L-cysteinyl-[protein] + hexadecanoyl-CoA = S-hexadecanoyl-L-cysteinyl-[protein] + CoA</text>
        <dbReference type="Rhea" id="RHEA:36683"/>
        <dbReference type="Rhea" id="RHEA-COMP:10131"/>
        <dbReference type="Rhea" id="RHEA-COMP:11032"/>
        <dbReference type="ChEBI" id="CHEBI:29950"/>
        <dbReference type="ChEBI" id="CHEBI:57287"/>
        <dbReference type="ChEBI" id="CHEBI:57379"/>
        <dbReference type="ChEBI" id="CHEBI:74151"/>
        <dbReference type="EC" id="2.3.1.225"/>
    </reaction>
</comment>